<dbReference type="Gene3D" id="3.40.720.10">
    <property type="entry name" value="Alkaline Phosphatase, subunit A"/>
    <property type="match status" value="1"/>
</dbReference>
<dbReference type="Pfam" id="PF00884">
    <property type="entry name" value="Sulfatase"/>
    <property type="match status" value="1"/>
</dbReference>
<dbReference type="InterPro" id="IPR000917">
    <property type="entry name" value="Sulfatase_N"/>
</dbReference>
<dbReference type="PANTHER" id="PTHR43751">
    <property type="entry name" value="SULFATASE"/>
    <property type="match status" value="1"/>
</dbReference>
<dbReference type="InterPro" id="IPR017850">
    <property type="entry name" value="Alkaline_phosphatase_core_sf"/>
</dbReference>
<protein>
    <recommendedName>
        <fullName evidence="2">Sulfatase N-terminal domain-containing protein</fullName>
    </recommendedName>
</protein>
<dbReference type="PANTHER" id="PTHR43751:SF3">
    <property type="entry name" value="SULFATASE N-TERMINAL DOMAIN-CONTAINING PROTEIN"/>
    <property type="match status" value="1"/>
</dbReference>
<dbReference type="AlphaFoldDB" id="A0A133VHM6"/>
<gene>
    <name evidence="3" type="ORF">AKJ51_04435</name>
</gene>
<dbReference type="InterPro" id="IPR052701">
    <property type="entry name" value="GAG_Ulvan_Degrading_Sulfatases"/>
</dbReference>
<dbReference type="PATRIC" id="fig|1698280.3.peg.1066"/>
<evidence type="ECO:0000313" key="4">
    <source>
        <dbReference type="Proteomes" id="UP000070263"/>
    </source>
</evidence>
<name>A0A133VHM6_9EURY</name>
<dbReference type="Proteomes" id="UP000070263">
    <property type="component" value="Unassembled WGS sequence"/>
</dbReference>
<proteinExistence type="predicted"/>
<dbReference type="EMBL" id="LHYE01000066">
    <property type="protein sequence ID" value="KXB05945.1"/>
    <property type="molecule type" value="Genomic_DNA"/>
</dbReference>
<organism evidence="3 4">
    <name type="scientific">candidate division MSBL1 archaeon SCGC-AAA382A20</name>
    <dbReference type="NCBI Taxonomy" id="1698280"/>
    <lineage>
        <taxon>Archaea</taxon>
        <taxon>Methanobacteriati</taxon>
        <taxon>Methanobacteriota</taxon>
        <taxon>candidate division MSBL1</taxon>
    </lineage>
</organism>
<dbReference type="CDD" id="cd16148">
    <property type="entry name" value="sulfatase_like"/>
    <property type="match status" value="1"/>
</dbReference>
<evidence type="ECO:0000313" key="3">
    <source>
        <dbReference type="EMBL" id="KXB05945.1"/>
    </source>
</evidence>
<keyword evidence="4" id="KW-1185">Reference proteome</keyword>
<feature type="domain" description="Sulfatase N-terminal" evidence="2">
    <location>
        <begin position="3"/>
        <end position="343"/>
    </location>
</feature>
<evidence type="ECO:0000259" key="2">
    <source>
        <dbReference type="Pfam" id="PF00884"/>
    </source>
</evidence>
<evidence type="ECO:0000256" key="1">
    <source>
        <dbReference type="SAM" id="Coils"/>
    </source>
</evidence>
<sequence length="471" mass="54352">MKPNLVFILADALRPDFISAYNYRNLSTPNMDRIAEEGILFDKAYATTNTTDPSLTSILSGKFPKSHGIRNHGEKVTEQEVRFFNRSDTMLLSEILKRLGYDTAAVDWLKRWHKKGFDCYGGTKGKEFDSAADLGKKAIELLPGKIENFLKSFYSGLDFTGREDARSVTNSGINLVDKECEEPFFLFLHYWDTHTPYSPPEGYVERNIDLDDFENRKLENVFASINNPDWRENLQGFTEGLNNTEEVIRRYAGAVKFMDDEIARLLDFLEGEGFLDDTMIILTSDHGESLTEHGIYFDHHGLYEQTIRVPLLMKFPTFFEPSEVDAFVQHIDIVPTILDILDIDFDNFDGKSLLPILKNGSSLHESIFVEEGYTQEKKAIRTERYKYILSESEEKGTCRYCGRIHGDLEELYDLKRDPGEEKNVVEKNRDLAEELRREIMQKFEQLSENKKKKEKDFLKGKIEGLKRGGKI</sequence>
<keyword evidence="1" id="KW-0175">Coiled coil</keyword>
<reference evidence="3 4" key="1">
    <citation type="journal article" date="2016" name="Sci. Rep.">
        <title>Metabolic traits of an uncultured archaeal lineage -MSBL1- from brine pools of the Red Sea.</title>
        <authorList>
            <person name="Mwirichia R."/>
            <person name="Alam I."/>
            <person name="Rashid M."/>
            <person name="Vinu M."/>
            <person name="Ba-Alawi W."/>
            <person name="Anthony Kamau A."/>
            <person name="Kamanda Ngugi D."/>
            <person name="Goker M."/>
            <person name="Klenk H.P."/>
            <person name="Bajic V."/>
            <person name="Stingl U."/>
        </authorList>
    </citation>
    <scope>NUCLEOTIDE SEQUENCE [LARGE SCALE GENOMIC DNA]</scope>
    <source>
        <strain evidence="3">SCGC-AAA382A20</strain>
    </source>
</reference>
<comment type="caution">
    <text evidence="3">The sequence shown here is derived from an EMBL/GenBank/DDBJ whole genome shotgun (WGS) entry which is preliminary data.</text>
</comment>
<feature type="coiled-coil region" evidence="1">
    <location>
        <begin position="425"/>
        <end position="456"/>
    </location>
</feature>
<accession>A0A133VHM6</accession>
<dbReference type="SUPFAM" id="SSF53649">
    <property type="entry name" value="Alkaline phosphatase-like"/>
    <property type="match status" value="1"/>
</dbReference>